<keyword evidence="3" id="KW-1185">Reference proteome</keyword>
<accession>A0ABS1E114</accession>
<dbReference type="InterPro" id="IPR029068">
    <property type="entry name" value="Glyas_Bleomycin-R_OHBP_Dase"/>
</dbReference>
<feature type="domain" description="VOC" evidence="1">
    <location>
        <begin position="2"/>
        <end position="127"/>
    </location>
</feature>
<evidence type="ECO:0000313" key="3">
    <source>
        <dbReference type="Proteomes" id="UP001041814"/>
    </source>
</evidence>
<keyword evidence="2" id="KW-0223">Dioxygenase</keyword>
<dbReference type="InterPro" id="IPR037523">
    <property type="entry name" value="VOC_core"/>
</dbReference>
<dbReference type="PANTHER" id="PTHR36113">
    <property type="entry name" value="LYASE, PUTATIVE-RELATED-RELATED"/>
    <property type="match status" value="1"/>
</dbReference>
<dbReference type="InterPro" id="IPR051332">
    <property type="entry name" value="Fosfomycin_Res_Enzymes"/>
</dbReference>
<evidence type="ECO:0000313" key="2">
    <source>
        <dbReference type="EMBL" id="MBK1715279.1"/>
    </source>
</evidence>
<dbReference type="Pfam" id="PF00903">
    <property type="entry name" value="Glyoxalase"/>
    <property type="match status" value="1"/>
</dbReference>
<dbReference type="SUPFAM" id="SSF54593">
    <property type="entry name" value="Glyoxalase/Bleomycin resistance protein/Dihydroxybiphenyl dioxygenase"/>
    <property type="match status" value="1"/>
</dbReference>
<gene>
    <name evidence="2" type="ORF">CKO43_21200</name>
</gene>
<protein>
    <submittedName>
        <fullName evidence="2">Glyoxalase/bleomycin resistance/extradiol dioxygenase family protein</fullName>
    </submittedName>
</protein>
<dbReference type="Gene3D" id="3.10.180.10">
    <property type="entry name" value="2,3-Dihydroxybiphenyl 1,2-Dioxygenase, domain 1"/>
    <property type="match status" value="1"/>
</dbReference>
<dbReference type="Proteomes" id="UP001041814">
    <property type="component" value="Unassembled WGS sequence"/>
</dbReference>
<dbReference type="GO" id="GO:0051213">
    <property type="term" value="F:dioxygenase activity"/>
    <property type="evidence" value="ECO:0007669"/>
    <property type="project" value="UniProtKB-KW"/>
</dbReference>
<dbReference type="PROSITE" id="PS51819">
    <property type="entry name" value="VOC"/>
    <property type="match status" value="1"/>
</dbReference>
<comment type="caution">
    <text evidence="2">The sequence shown here is derived from an EMBL/GenBank/DDBJ whole genome shotgun (WGS) entry which is preliminary data.</text>
</comment>
<proteinExistence type="predicted"/>
<evidence type="ECO:0000259" key="1">
    <source>
        <dbReference type="PROSITE" id="PS51819"/>
    </source>
</evidence>
<dbReference type="EMBL" id="NRRU01000109">
    <property type="protein sequence ID" value="MBK1715279.1"/>
    <property type="molecule type" value="Genomic_DNA"/>
</dbReference>
<name>A0ABS1E114_RUBGE</name>
<dbReference type="InterPro" id="IPR004360">
    <property type="entry name" value="Glyas_Fos-R_dOase_dom"/>
</dbReference>
<dbReference type="PANTHER" id="PTHR36113:SF1">
    <property type="entry name" value="GLYOXALASE_BLEOMYCIN RESISTANCE PROTEIN_DIOXYGENASE"/>
    <property type="match status" value="1"/>
</dbReference>
<sequence>MQLAHVALWTADLDAAAAFWRERFGAEIGALYRSTRRPGFVSRFATLPGGGPSLELMSTSWLALPPAVEAVGWDHVAVSLGSAAAVDALAARCAADGSLLSPPRHTGDGFYEAVIAAPDGTRVEITA</sequence>
<reference evidence="2" key="2">
    <citation type="journal article" date="2020" name="Microorganisms">
        <title>Osmotic Adaptation and Compatible Solute Biosynthesis of Phototrophic Bacteria as Revealed from Genome Analyses.</title>
        <authorList>
            <person name="Imhoff J.F."/>
            <person name="Rahn T."/>
            <person name="Kunzel S."/>
            <person name="Keller A."/>
            <person name="Neulinger S.C."/>
        </authorList>
    </citation>
    <scope>NUCLEOTIDE SEQUENCE</scope>
    <source>
        <strain evidence="2">IM 151</strain>
    </source>
</reference>
<organism evidence="2 3">
    <name type="scientific">Rubrivivax gelatinosus</name>
    <name type="common">Rhodocyclus gelatinosus</name>
    <name type="synonym">Rhodopseudomonas gelatinosa</name>
    <dbReference type="NCBI Taxonomy" id="28068"/>
    <lineage>
        <taxon>Bacteria</taxon>
        <taxon>Pseudomonadati</taxon>
        <taxon>Pseudomonadota</taxon>
        <taxon>Betaproteobacteria</taxon>
        <taxon>Burkholderiales</taxon>
        <taxon>Sphaerotilaceae</taxon>
        <taxon>Rubrivivax</taxon>
    </lineage>
</organism>
<keyword evidence="2" id="KW-0560">Oxidoreductase</keyword>
<reference evidence="2" key="1">
    <citation type="submission" date="2017-08" db="EMBL/GenBank/DDBJ databases">
        <authorList>
            <person name="Imhoff J.F."/>
            <person name="Rahn T."/>
            <person name="Kuenzel S."/>
            <person name="Neulinger S.C."/>
        </authorList>
    </citation>
    <scope>NUCLEOTIDE SEQUENCE</scope>
    <source>
        <strain evidence="2">IM 151</strain>
    </source>
</reference>
<dbReference type="RefSeq" id="WP_200379905.1">
    <property type="nucleotide sequence ID" value="NZ_NRRU01000109.1"/>
</dbReference>